<dbReference type="PROSITE" id="PS50011">
    <property type="entry name" value="PROTEIN_KINASE_DOM"/>
    <property type="match status" value="1"/>
</dbReference>
<dbReference type="InterPro" id="IPR025287">
    <property type="entry name" value="WAK_GUB"/>
</dbReference>
<feature type="domain" description="EGF-like" evidence="14">
    <location>
        <begin position="321"/>
        <end position="358"/>
    </location>
</feature>
<protein>
    <submittedName>
        <fullName evidence="15">Uncharacterized protein</fullName>
    </submittedName>
</protein>
<keyword evidence="11" id="KW-1133">Transmembrane helix</keyword>
<keyword evidence="11" id="KW-0812">Transmembrane</keyword>
<evidence type="ECO:0000256" key="5">
    <source>
        <dbReference type="ARBA" id="ARBA00022777"/>
    </source>
</evidence>
<keyword evidence="7" id="KW-1015">Disulfide bond</keyword>
<organism evidence="15 16">
    <name type="scientific">Sphagnum jensenii</name>
    <dbReference type="NCBI Taxonomy" id="128206"/>
    <lineage>
        <taxon>Eukaryota</taxon>
        <taxon>Viridiplantae</taxon>
        <taxon>Streptophyta</taxon>
        <taxon>Embryophyta</taxon>
        <taxon>Bryophyta</taxon>
        <taxon>Sphagnophytina</taxon>
        <taxon>Sphagnopsida</taxon>
        <taxon>Sphagnales</taxon>
        <taxon>Sphagnaceae</taxon>
        <taxon>Sphagnum</taxon>
    </lineage>
</organism>
<evidence type="ECO:0000256" key="9">
    <source>
        <dbReference type="PROSITE-ProRule" id="PRU10141"/>
    </source>
</evidence>
<evidence type="ECO:0000256" key="2">
    <source>
        <dbReference type="ARBA" id="ARBA00022679"/>
    </source>
</evidence>
<evidence type="ECO:0000256" key="6">
    <source>
        <dbReference type="ARBA" id="ARBA00022840"/>
    </source>
</evidence>
<dbReference type="SMART" id="SM00181">
    <property type="entry name" value="EGF"/>
    <property type="match status" value="2"/>
</dbReference>
<dbReference type="InterPro" id="IPR001881">
    <property type="entry name" value="EGF-like_Ca-bd_dom"/>
</dbReference>
<feature type="chain" id="PRO_5045634349" evidence="12">
    <location>
        <begin position="27"/>
        <end position="791"/>
    </location>
</feature>
<dbReference type="InterPro" id="IPR008271">
    <property type="entry name" value="Ser/Thr_kinase_AS"/>
</dbReference>
<dbReference type="Pfam" id="PF07645">
    <property type="entry name" value="EGF_CA"/>
    <property type="match status" value="1"/>
</dbReference>
<dbReference type="InterPro" id="IPR049883">
    <property type="entry name" value="NOTCH1_EGF-like"/>
</dbReference>
<evidence type="ECO:0000256" key="10">
    <source>
        <dbReference type="SAM" id="MobiDB-lite"/>
    </source>
</evidence>
<dbReference type="PANTHER" id="PTHR46008:SF48">
    <property type="entry name" value="PROTEIN KINASE DOMAIN-CONTAINING PROTEIN"/>
    <property type="match status" value="1"/>
</dbReference>
<dbReference type="InterPro" id="IPR000742">
    <property type="entry name" value="EGF"/>
</dbReference>
<evidence type="ECO:0000259" key="14">
    <source>
        <dbReference type="PROSITE" id="PS50026"/>
    </source>
</evidence>
<dbReference type="PROSITE" id="PS01187">
    <property type="entry name" value="EGF_CA"/>
    <property type="match status" value="1"/>
</dbReference>
<keyword evidence="2" id="KW-0808">Transferase</keyword>
<feature type="transmembrane region" description="Helical" evidence="11">
    <location>
        <begin position="378"/>
        <end position="401"/>
    </location>
</feature>
<evidence type="ECO:0000259" key="13">
    <source>
        <dbReference type="PROSITE" id="PS50011"/>
    </source>
</evidence>
<keyword evidence="3 12" id="KW-0732">Signal</keyword>
<keyword evidence="4 9" id="KW-0547">Nucleotide-binding</keyword>
<dbReference type="Proteomes" id="UP001497522">
    <property type="component" value="Chromosome 16"/>
</dbReference>
<dbReference type="Pfam" id="PF13947">
    <property type="entry name" value="GUB_WAK_bind"/>
    <property type="match status" value="1"/>
</dbReference>
<dbReference type="Gene3D" id="3.30.200.20">
    <property type="entry name" value="Phosphorylase Kinase, domain 1"/>
    <property type="match status" value="1"/>
</dbReference>
<evidence type="ECO:0000256" key="11">
    <source>
        <dbReference type="SAM" id="Phobius"/>
    </source>
</evidence>
<dbReference type="PROSITE" id="PS00108">
    <property type="entry name" value="PROTEIN_KINASE_ST"/>
    <property type="match status" value="1"/>
</dbReference>
<reference evidence="15" key="1">
    <citation type="submission" date="2024-03" db="EMBL/GenBank/DDBJ databases">
        <authorList>
            <consortium name="ELIXIR-Norway"/>
            <consortium name="Elixir Norway"/>
        </authorList>
    </citation>
    <scope>NUCLEOTIDE SEQUENCE</scope>
</reference>
<dbReference type="CDD" id="cd00054">
    <property type="entry name" value="EGF_CA"/>
    <property type="match status" value="1"/>
</dbReference>
<dbReference type="CDD" id="cd14066">
    <property type="entry name" value="STKc_IRAK"/>
    <property type="match status" value="1"/>
</dbReference>
<dbReference type="Pfam" id="PF00069">
    <property type="entry name" value="Pkinase"/>
    <property type="match status" value="1"/>
</dbReference>
<sequence>MNDVLLALSKMSLICLTLDGAKNVQGKQSCLSHCGSVAIPYPFGTAPGCGLPEFRLSCISDNSTTGASTASMNYSFPVDPVLLLSTPSGDFQITAISNSTLWINTTTVKALACSSGALAHAEFALAPPPSPYVLTAQNVFFGAGCNATVNVTFDGGANTEQTCKTGCNNPGGYPYPYCDYCCTIPVPQGTRTIDFYGGVLGNKNESSSSTSCGFATFLSKNSYTPPLVAADDVAIGHLPSSQILGSGHWVTALEWAIPGPNCADAIKLTNYSCDASASCRNASAGLIGYTCLCTEGYSYNCTCPRGFHGNPYNLSGIGCLDINECNFANSCAQLARCINMPGSYDCSCHSGYFGDGFANGTGCQLTTENSSDNHNVPLIAGLSTAAALIGLGGTLLTVFCFKRESKMRNRFARRNIEALGSMKDVFISLSDGESTVTLFSFKELEKATKGFADDQKVGTGGFGTVYKGKLETGLTIAVKKTNHVGISGLQQFLNEVRVLSQVNHRNLVKLHGCCVETEIPMLVYEYVPNGNLSEHLRGEKPGIHLNWASRMQIAIETAEAITYLHSSANPPIYHRDVKSANILLDDKFSVKVSDFGISRLIQSDATHVSTAVQGTPGYLDPEYFHSYHLTEKSDVYSFGVILLELVTSKYPLDFNRDQKEVNLTAMCIPQIKKGNVEAIVDPQLLNAMDLAETLHEIECVANLATHCLSACRDDRPSMKQVTEELHHIKGTTSQWRADGPSENEFGPEMLEKLAYFRQFLNSTQSFSKPPSPTDPAANSPSVCREAQRNSR</sequence>
<dbReference type="SUPFAM" id="SSF57196">
    <property type="entry name" value="EGF/Laminin"/>
    <property type="match status" value="1"/>
</dbReference>
<evidence type="ECO:0000256" key="8">
    <source>
        <dbReference type="PROSITE-ProRule" id="PRU00076"/>
    </source>
</evidence>
<feature type="region of interest" description="Disordered" evidence="10">
    <location>
        <begin position="763"/>
        <end position="791"/>
    </location>
</feature>
<evidence type="ECO:0000256" key="1">
    <source>
        <dbReference type="ARBA" id="ARBA00022536"/>
    </source>
</evidence>
<gene>
    <name evidence="15" type="ORF">CSSPJE1EN2_LOCUS9453</name>
</gene>
<dbReference type="PANTHER" id="PTHR46008">
    <property type="entry name" value="LEAF RUST 10 DISEASE-RESISTANCE LOCUS RECEPTOR-LIKE PROTEIN KINASE-LIKE 1.4"/>
    <property type="match status" value="1"/>
</dbReference>
<evidence type="ECO:0000256" key="4">
    <source>
        <dbReference type="ARBA" id="ARBA00022741"/>
    </source>
</evidence>
<feature type="signal peptide" evidence="12">
    <location>
        <begin position="1"/>
        <end position="26"/>
    </location>
</feature>
<dbReference type="InterPro" id="IPR017441">
    <property type="entry name" value="Protein_kinase_ATP_BS"/>
</dbReference>
<evidence type="ECO:0000256" key="3">
    <source>
        <dbReference type="ARBA" id="ARBA00022729"/>
    </source>
</evidence>
<dbReference type="PROSITE" id="PS00010">
    <property type="entry name" value="ASX_HYDROXYL"/>
    <property type="match status" value="1"/>
</dbReference>
<keyword evidence="1 8" id="KW-0245">EGF-like domain</keyword>
<accession>A0ABP1AVC7</accession>
<keyword evidence="5" id="KW-0418">Kinase</keyword>
<keyword evidence="6 9" id="KW-0067">ATP-binding</keyword>
<proteinExistence type="predicted"/>
<dbReference type="EMBL" id="OZ023717">
    <property type="protein sequence ID" value="CAK9866458.1"/>
    <property type="molecule type" value="Genomic_DNA"/>
</dbReference>
<dbReference type="PROSITE" id="PS50026">
    <property type="entry name" value="EGF_3"/>
    <property type="match status" value="1"/>
</dbReference>
<dbReference type="InterPro" id="IPR018097">
    <property type="entry name" value="EGF_Ca-bd_CS"/>
</dbReference>
<feature type="domain" description="Protein kinase" evidence="13">
    <location>
        <begin position="451"/>
        <end position="729"/>
    </location>
</feature>
<feature type="binding site" evidence="9">
    <location>
        <position position="480"/>
    </location>
    <ligand>
        <name>ATP</name>
        <dbReference type="ChEBI" id="CHEBI:30616"/>
    </ligand>
</feature>
<dbReference type="InterPro" id="IPR011009">
    <property type="entry name" value="Kinase-like_dom_sf"/>
</dbReference>
<keyword evidence="11" id="KW-0472">Membrane</keyword>
<evidence type="ECO:0000313" key="15">
    <source>
        <dbReference type="EMBL" id="CAK9866458.1"/>
    </source>
</evidence>
<dbReference type="InterPro" id="IPR000152">
    <property type="entry name" value="EGF-type_Asp/Asn_hydroxyl_site"/>
</dbReference>
<evidence type="ECO:0000313" key="16">
    <source>
        <dbReference type="Proteomes" id="UP001497522"/>
    </source>
</evidence>
<keyword evidence="16" id="KW-1185">Reference proteome</keyword>
<dbReference type="PROSITE" id="PS00107">
    <property type="entry name" value="PROTEIN_KINASE_ATP"/>
    <property type="match status" value="1"/>
</dbReference>
<dbReference type="SMART" id="SM00220">
    <property type="entry name" value="S_TKc"/>
    <property type="match status" value="1"/>
</dbReference>
<dbReference type="Gene3D" id="1.10.510.10">
    <property type="entry name" value="Transferase(Phosphotransferase) domain 1"/>
    <property type="match status" value="1"/>
</dbReference>
<name>A0ABP1AVC7_9BRYO</name>
<dbReference type="InterPro" id="IPR000719">
    <property type="entry name" value="Prot_kinase_dom"/>
</dbReference>
<dbReference type="SMART" id="SM00179">
    <property type="entry name" value="EGF_CA"/>
    <property type="match status" value="1"/>
</dbReference>
<evidence type="ECO:0000256" key="7">
    <source>
        <dbReference type="ARBA" id="ARBA00023157"/>
    </source>
</evidence>
<comment type="caution">
    <text evidence="8">Lacks conserved residue(s) required for the propagation of feature annotation.</text>
</comment>
<dbReference type="Gene3D" id="2.10.25.10">
    <property type="entry name" value="Laminin"/>
    <property type="match status" value="1"/>
</dbReference>
<dbReference type="SUPFAM" id="SSF56112">
    <property type="entry name" value="Protein kinase-like (PK-like)"/>
    <property type="match status" value="1"/>
</dbReference>
<evidence type="ECO:0000256" key="12">
    <source>
        <dbReference type="SAM" id="SignalP"/>
    </source>
</evidence>